<evidence type="ECO:0000256" key="2">
    <source>
        <dbReference type="ARBA" id="ARBA00022692"/>
    </source>
</evidence>
<dbReference type="Pfam" id="PF02932">
    <property type="entry name" value="Neur_chan_memb"/>
    <property type="match status" value="1"/>
</dbReference>
<feature type="domain" description="Neurotransmitter-gated ion-channel transmembrane" evidence="7">
    <location>
        <begin position="442"/>
        <end position="551"/>
    </location>
</feature>
<dbReference type="SUPFAM" id="SSF63712">
    <property type="entry name" value="Nicotinic receptor ligand binding domain-like"/>
    <property type="match status" value="1"/>
</dbReference>
<keyword evidence="3 5" id="KW-1133">Transmembrane helix</keyword>
<feature type="transmembrane region" description="Helical" evidence="5">
    <location>
        <begin position="467"/>
        <end position="485"/>
    </location>
</feature>
<proteinExistence type="predicted"/>
<evidence type="ECO:0000256" key="4">
    <source>
        <dbReference type="ARBA" id="ARBA00023136"/>
    </source>
</evidence>
<evidence type="ECO:0000256" key="5">
    <source>
        <dbReference type="SAM" id="Phobius"/>
    </source>
</evidence>
<dbReference type="EMBL" id="CAXLJM020000177">
    <property type="protein sequence ID" value="CAL8148842.1"/>
    <property type="molecule type" value="Genomic_DNA"/>
</dbReference>
<dbReference type="InterPro" id="IPR022041">
    <property type="entry name" value="Methyltransf_FA"/>
</dbReference>
<evidence type="ECO:0000256" key="1">
    <source>
        <dbReference type="ARBA" id="ARBA00004141"/>
    </source>
</evidence>
<keyword evidence="2 5" id="KW-0812">Transmembrane</keyword>
<keyword evidence="10" id="KW-1185">Reference proteome</keyword>
<feature type="domain" description="Neurotransmitter-gated ion-channel ligand-binding" evidence="6">
    <location>
        <begin position="215"/>
        <end position="434"/>
    </location>
</feature>
<feature type="transmembrane region" description="Helical" evidence="5">
    <location>
        <begin position="605"/>
        <end position="632"/>
    </location>
</feature>
<evidence type="ECO:0000259" key="6">
    <source>
        <dbReference type="Pfam" id="PF02931"/>
    </source>
</evidence>
<feature type="domain" description="Farnesoic acid O-methyl transferase" evidence="8">
    <location>
        <begin position="59"/>
        <end position="187"/>
    </location>
</feature>
<name>A0ABP1SAG8_9HEXA</name>
<reference evidence="9 10" key="1">
    <citation type="submission" date="2024-08" db="EMBL/GenBank/DDBJ databases">
        <authorList>
            <person name="Cucini C."/>
            <person name="Frati F."/>
        </authorList>
    </citation>
    <scope>NUCLEOTIDE SEQUENCE [LARGE SCALE GENOMIC DNA]</scope>
</reference>
<gene>
    <name evidence="9" type="ORF">ODALV1_LOCUS31549</name>
</gene>
<comment type="caution">
    <text evidence="9">The sequence shown here is derived from an EMBL/GenBank/DDBJ whole genome shotgun (WGS) entry which is preliminary data.</text>
</comment>
<dbReference type="PANTHER" id="PTHR18945">
    <property type="entry name" value="NEUROTRANSMITTER GATED ION CHANNEL"/>
    <property type="match status" value="1"/>
</dbReference>
<sequence>MRLHSKNQIVLASLSAYSLQVILLYRVVSVSSEDSNAKTEWLEFTHEKCQKEVLTSNQYRTFYEADEFYGHAGVFEMLVRFKGIADGHVILTTNASSDEPRYAISLGSYNNRFSEIRRIKPVKVETKVSTPSIMSDFQFRGFLITYDPRIGHLSVFGEGSDVALLHFEDTNDPLQIRYFGFATWHNRIVQVAFNCVPKDSHSTADLRRQGGKSAEELRAGLLEHYDPKISPPAPLSNGVVSVGINLILNYFSVEEVEHMFLANVWLSLSWEDPRLSWNISEVNGSFVLRFSSQEIWKPDITLFNNAYAADTDHYGDTFLMVYPDGKVKWTPPARLLAHCKLNLIRWPYDRHTCYLKFGSWTHSGAEIDLKIATLEPGSNGKNGDSVFRPVDEQLFIQNSEWELIRANVSRDEEFYACCEYPYVVATYSFEFQRNSPSYVATIVIPIIVISIVNIMVFILPPTAGEKITLASINSFILCVYLIYFHSTLPALGDQLPLLVLMFSCNLVLVGISLIMSVIVINLARVRRASSPPQFFRMFCNAQFAQFLGLGHIVPYVSQTHTRLDEGVEMRSPHENSRSSLNFDKEDQTTNLVVEYDAPYMANAEWILLASMIDRLTLIVYSVVCGITLALCLA</sequence>
<dbReference type="InterPro" id="IPR038050">
    <property type="entry name" value="Neuro_actylchol_rec"/>
</dbReference>
<dbReference type="InterPro" id="IPR006202">
    <property type="entry name" value="Neur_chan_lig-bd"/>
</dbReference>
<dbReference type="Gene3D" id="1.20.58.390">
    <property type="entry name" value="Neurotransmitter-gated ion-channel transmembrane domain"/>
    <property type="match status" value="1"/>
</dbReference>
<dbReference type="PRINTS" id="PR00252">
    <property type="entry name" value="NRIONCHANNEL"/>
</dbReference>
<evidence type="ECO:0000256" key="3">
    <source>
        <dbReference type="ARBA" id="ARBA00022989"/>
    </source>
</evidence>
<dbReference type="InterPro" id="IPR006201">
    <property type="entry name" value="Neur_channel"/>
</dbReference>
<dbReference type="InterPro" id="IPR006029">
    <property type="entry name" value="Neurotrans-gated_channel_TM"/>
</dbReference>
<keyword evidence="4 5" id="KW-0472">Membrane</keyword>
<feature type="transmembrane region" description="Helical" evidence="5">
    <location>
        <begin position="497"/>
        <end position="522"/>
    </location>
</feature>
<dbReference type="Gene3D" id="2.70.170.10">
    <property type="entry name" value="Neurotransmitter-gated ion-channel ligand-binding domain"/>
    <property type="match status" value="1"/>
</dbReference>
<protein>
    <submittedName>
        <fullName evidence="9">Uncharacterized protein</fullName>
    </submittedName>
</protein>
<dbReference type="SUPFAM" id="SSF90112">
    <property type="entry name" value="Neurotransmitter-gated ion-channel transmembrane pore"/>
    <property type="match status" value="1"/>
</dbReference>
<evidence type="ECO:0000259" key="7">
    <source>
        <dbReference type="Pfam" id="PF02932"/>
    </source>
</evidence>
<feature type="transmembrane region" description="Helical" evidence="5">
    <location>
        <begin position="438"/>
        <end position="460"/>
    </location>
</feature>
<dbReference type="CDD" id="cd19051">
    <property type="entry name" value="LGIC_TM_cation"/>
    <property type="match status" value="1"/>
</dbReference>
<dbReference type="Proteomes" id="UP001642540">
    <property type="component" value="Unassembled WGS sequence"/>
</dbReference>
<evidence type="ECO:0000259" key="8">
    <source>
        <dbReference type="Pfam" id="PF12248"/>
    </source>
</evidence>
<evidence type="ECO:0000313" key="10">
    <source>
        <dbReference type="Proteomes" id="UP001642540"/>
    </source>
</evidence>
<dbReference type="Pfam" id="PF02931">
    <property type="entry name" value="Neur_chan_LBD"/>
    <property type="match status" value="1"/>
</dbReference>
<dbReference type="Pfam" id="PF12248">
    <property type="entry name" value="Methyltransf_FA"/>
    <property type="match status" value="1"/>
</dbReference>
<accession>A0ABP1SAG8</accession>
<feature type="transmembrane region" description="Helical" evidence="5">
    <location>
        <begin position="534"/>
        <end position="553"/>
    </location>
</feature>
<organism evidence="9 10">
    <name type="scientific">Orchesella dallaii</name>
    <dbReference type="NCBI Taxonomy" id="48710"/>
    <lineage>
        <taxon>Eukaryota</taxon>
        <taxon>Metazoa</taxon>
        <taxon>Ecdysozoa</taxon>
        <taxon>Arthropoda</taxon>
        <taxon>Hexapoda</taxon>
        <taxon>Collembola</taxon>
        <taxon>Entomobryomorpha</taxon>
        <taxon>Entomobryoidea</taxon>
        <taxon>Orchesellidae</taxon>
        <taxon>Orchesellinae</taxon>
        <taxon>Orchesella</taxon>
    </lineage>
</organism>
<evidence type="ECO:0000313" key="9">
    <source>
        <dbReference type="EMBL" id="CAL8148842.1"/>
    </source>
</evidence>
<dbReference type="InterPro" id="IPR036734">
    <property type="entry name" value="Neur_chan_lig-bd_sf"/>
</dbReference>
<dbReference type="InterPro" id="IPR036719">
    <property type="entry name" value="Neuro-gated_channel_TM_sf"/>
</dbReference>
<comment type="subcellular location">
    <subcellularLocation>
        <location evidence="1">Membrane</location>
        <topology evidence="1">Multi-pass membrane protein</topology>
    </subcellularLocation>
</comment>